<dbReference type="GO" id="GO:0005759">
    <property type="term" value="C:mitochondrial matrix"/>
    <property type="evidence" value="ECO:0007669"/>
    <property type="project" value="InterPro"/>
</dbReference>
<dbReference type="Pfam" id="PF02330">
    <property type="entry name" value="MAM33"/>
    <property type="match status" value="1"/>
</dbReference>
<evidence type="ECO:0000313" key="2">
    <source>
        <dbReference type="Proteomes" id="UP000516437"/>
    </source>
</evidence>
<evidence type="ECO:0000313" key="1">
    <source>
        <dbReference type="EMBL" id="KAB1217816.1"/>
    </source>
</evidence>
<sequence>MASTFILRKSASSLAPLACRLLRGQRSFRSAIFTAINNANVSRRHSPSCMVPTLQYSSATKRSSLDESLVRVIESEIKCLQEADEDDRVENVPSGFPFEIEDYPGLQILTLKRTYQGEEIEVEVHMPDLVTGEDGDHDEDDGVKSNQCSLPMVVSVSKKSGPNLEFSCTALPDEIEIDTLAVKHPDISDDEIAYRGPEFHDLDENLQKAFHRYLEMRGIKPSTINFLHEYMINKNCREELLWMKKLKKFIEA</sequence>
<dbReference type="AlphaFoldDB" id="A0A6A1W0G8"/>
<dbReference type="SUPFAM" id="SSF54529">
    <property type="entry name" value="Mitochondrial glycoprotein MAM33-like"/>
    <property type="match status" value="1"/>
</dbReference>
<dbReference type="PANTHER" id="PTHR10826:SF41">
    <property type="entry name" value="MITOCHONDRIAL GLYCOPROTEIN FAMILY PROTEIN"/>
    <property type="match status" value="1"/>
</dbReference>
<dbReference type="EMBL" id="RXIC02000021">
    <property type="protein sequence ID" value="KAB1217816.1"/>
    <property type="molecule type" value="Genomic_DNA"/>
</dbReference>
<organism evidence="1 2">
    <name type="scientific">Morella rubra</name>
    <name type="common">Chinese bayberry</name>
    <dbReference type="NCBI Taxonomy" id="262757"/>
    <lineage>
        <taxon>Eukaryota</taxon>
        <taxon>Viridiplantae</taxon>
        <taxon>Streptophyta</taxon>
        <taxon>Embryophyta</taxon>
        <taxon>Tracheophyta</taxon>
        <taxon>Spermatophyta</taxon>
        <taxon>Magnoliopsida</taxon>
        <taxon>eudicotyledons</taxon>
        <taxon>Gunneridae</taxon>
        <taxon>Pentapetalae</taxon>
        <taxon>rosids</taxon>
        <taxon>fabids</taxon>
        <taxon>Fagales</taxon>
        <taxon>Myricaceae</taxon>
        <taxon>Morella</taxon>
    </lineage>
</organism>
<reference evidence="1 2" key="1">
    <citation type="journal article" date="2019" name="Plant Biotechnol. J.">
        <title>The red bayberry genome and genetic basis of sex determination.</title>
        <authorList>
            <person name="Jia H.M."/>
            <person name="Jia H.J."/>
            <person name="Cai Q.L."/>
            <person name="Wang Y."/>
            <person name="Zhao H.B."/>
            <person name="Yang W.F."/>
            <person name="Wang G.Y."/>
            <person name="Li Y.H."/>
            <person name="Zhan D.L."/>
            <person name="Shen Y.T."/>
            <person name="Niu Q.F."/>
            <person name="Chang L."/>
            <person name="Qiu J."/>
            <person name="Zhao L."/>
            <person name="Xie H.B."/>
            <person name="Fu W.Y."/>
            <person name="Jin J."/>
            <person name="Li X.W."/>
            <person name="Jiao Y."/>
            <person name="Zhou C.C."/>
            <person name="Tu T."/>
            <person name="Chai C.Y."/>
            <person name="Gao J.L."/>
            <person name="Fan L.J."/>
            <person name="van de Weg E."/>
            <person name="Wang J.Y."/>
            <person name="Gao Z.S."/>
        </authorList>
    </citation>
    <scope>NUCLEOTIDE SEQUENCE [LARGE SCALE GENOMIC DNA]</scope>
    <source>
        <tissue evidence="1">Leaves</tissue>
    </source>
</reference>
<dbReference type="InterPro" id="IPR036561">
    <property type="entry name" value="MAM33_sf"/>
</dbReference>
<dbReference type="Gene3D" id="3.10.280.10">
    <property type="entry name" value="Mitochondrial glycoprotein"/>
    <property type="match status" value="1"/>
</dbReference>
<proteinExistence type="predicted"/>
<protein>
    <recommendedName>
        <fullName evidence="3">Mitochondrial glycoprotein</fullName>
    </recommendedName>
</protein>
<dbReference type="Proteomes" id="UP000516437">
    <property type="component" value="Chromosome 3"/>
</dbReference>
<dbReference type="OrthoDB" id="278212at2759"/>
<accession>A0A6A1W0G8</accession>
<name>A0A6A1W0G8_9ROSI</name>
<keyword evidence="2" id="KW-1185">Reference proteome</keyword>
<gene>
    <name evidence="1" type="ORF">CJ030_MR3G014774</name>
</gene>
<dbReference type="FunFam" id="3.10.280.10:FF:000002">
    <property type="entry name" value="Mitochondrial glycoprotein family protein"/>
    <property type="match status" value="1"/>
</dbReference>
<dbReference type="InterPro" id="IPR003428">
    <property type="entry name" value="MAM33"/>
</dbReference>
<comment type="caution">
    <text evidence="1">The sequence shown here is derived from an EMBL/GenBank/DDBJ whole genome shotgun (WGS) entry which is preliminary data.</text>
</comment>
<dbReference type="PANTHER" id="PTHR10826">
    <property type="entry name" value="COMPLEMENT COMPONENT 1"/>
    <property type="match status" value="1"/>
</dbReference>
<evidence type="ECO:0008006" key="3">
    <source>
        <dbReference type="Google" id="ProtNLM"/>
    </source>
</evidence>